<sequence>MMVTPSNVAEFHDAGEGTFWWHDPAADEYLITDTFTPPVDGALYLMPWDGAWFAQWDGDWEAAVEQLNSIIERRQETA</sequence>
<dbReference type="GeneID" id="77930119"/>
<name>A0A3S9UAI2_9CAUD</name>
<dbReference type="Proteomes" id="UP000288422">
    <property type="component" value="Segment"/>
</dbReference>
<organism evidence="1 2">
    <name type="scientific">Gordonia phage Dorito</name>
    <dbReference type="NCBI Taxonomy" id="2499023"/>
    <lineage>
        <taxon>Viruses</taxon>
        <taxon>Duplodnaviria</taxon>
        <taxon>Heunggongvirae</taxon>
        <taxon>Uroviricota</taxon>
        <taxon>Caudoviricetes</taxon>
        <taxon>Beenievirus</taxon>
        <taxon>Beenievirus dorito</taxon>
    </lineage>
</organism>
<accession>A0A3S9UAI2</accession>
<keyword evidence="2" id="KW-1185">Reference proteome</keyword>
<reference evidence="1 2" key="1">
    <citation type="submission" date="2018-12" db="EMBL/GenBank/DDBJ databases">
        <authorList>
            <person name="Divens A.M."/>
            <person name="Stoner T.H."/>
            <person name="Garlena R.A."/>
            <person name="Russell D.A."/>
            <person name="Pope W.H."/>
            <person name="Jacobs-Sera D."/>
            <person name="Hatfull G.F."/>
        </authorList>
    </citation>
    <scope>NUCLEOTIDE SEQUENCE [LARGE SCALE GENOMIC DNA]</scope>
</reference>
<dbReference type="EMBL" id="MK279848">
    <property type="protein sequence ID" value="AZS07296.1"/>
    <property type="molecule type" value="Genomic_DNA"/>
</dbReference>
<evidence type="ECO:0000313" key="1">
    <source>
        <dbReference type="EMBL" id="AZS07296.1"/>
    </source>
</evidence>
<gene>
    <name evidence="1" type="primary">26</name>
    <name evidence="1" type="ORF">PBI_DORITO_26</name>
</gene>
<dbReference type="KEGG" id="vg:77930119"/>
<proteinExistence type="predicted"/>
<protein>
    <submittedName>
        <fullName evidence="1">Uncharacterized protein</fullName>
    </submittedName>
</protein>
<dbReference type="RefSeq" id="YP_010654273.1">
    <property type="nucleotide sequence ID" value="NC_070809.1"/>
</dbReference>
<evidence type="ECO:0000313" key="2">
    <source>
        <dbReference type="Proteomes" id="UP000288422"/>
    </source>
</evidence>